<proteinExistence type="predicted"/>
<name>A0A9N9KF11_9GLOM</name>
<feature type="non-terminal residue" evidence="2">
    <location>
        <position position="1"/>
    </location>
</feature>
<dbReference type="EMBL" id="CAJVPY010062911">
    <property type="protein sequence ID" value="CAG8823035.1"/>
    <property type="molecule type" value="Genomic_DNA"/>
</dbReference>
<comment type="caution">
    <text evidence="2">The sequence shown here is derived from an EMBL/GenBank/DDBJ whole genome shotgun (WGS) entry which is preliminary data.</text>
</comment>
<gene>
    <name evidence="2" type="ORF">DERYTH_LOCUS27417</name>
</gene>
<keyword evidence="3" id="KW-1185">Reference proteome</keyword>
<sequence length="46" mass="5342">QKDRRQIFVANGETLLKRRNPNETEPKPGKSKIRRILTSPAKSPER</sequence>
<dbReference type="AlphaFoldDB" id="A0A9N9KF11"/>
<reference evidence="2" key="1">
    <citation type="submission" date="2021-06" db="EMBL/GenBank/DDBJ databases">
        <authorList>
            <person name="Kallberg Y."/>
            <person name="Tangrot J."/>
            <person name="Rosling A."/>
        </authorList>
    </citation>
    <scope>NUCLEOTIDE SEQUENCE</scope>
    <source>
        <strain evidence="2">MA453B</strain>
    </source>
</reference>
<feature type="region of interest" description="Disordered" evidence="1">
    <location>
        <begin position="1"/>
        <end position="46"/>
    </location>
</feature>
<evidence type="ECO:0000256" key="1">
    <source>
        <dbReference type="SAM" id="MobiDB-lite"/>
    </source>
</evidence>
<evidence type="ECO:0000313" key="3">
    <source>
        <dbReference type="Proteomes" id="UP000789405"/>
    </source>
</evidence>
<evidence type="ECO:0000313" key="2">
    <source>
        <dbReference type="EMBL" id="CAG8823035.1"/>
    </source>
</evidence>
<dbReference type="Proteomes" id="UP000789405">
    <property type="component" value="Unassembled WGS sequence"/>
</dbReference>
<organism evidence="2 3">
    <name type="scientific">Dentiscutata erythropus</name>
    <dbReference type="NCBI Taxonomy" id="1348616"/>
    <lineage>
        <taxon>Eukaryota</taxon>
        <taxon>Fungi</taxon>
        <taxon>Fungi incertae sedis</taxon>
        <taxon>Mucoromycota</taxon>
        <taxon>Glomeromycotina</taxon>
        <taxon>Glomeromycetes</taxon>
        <taxon>Diversisporales</taxon>
        <taxon>Gigasporaceae</taxon>
        <taxon>Dentiscutata</taxon>
    </lineage>
</organism>
<accession>A0A9N9KF11</accession>
<protein>
    <submittedName>
        <fullName evidence="2">23261_t:CDS:1</fullName>
    </submittedName>
</protein>
<feature type="non-terminal residue" evidence="2">
    <location>
        <position position="46"/>
    </location>
</feature>